<dbReference type="CDD" id="cd11386">
    <property type="entry name" value="MCP_signal"/>
    <property type="match status" value="1"/>
</dbReference>
<dbReference type="Gene3D" id="3.30.450.20">
    <property type="entry name" value="PAS domain"/>
    <property type="match status" value="2"/>
</dbReference>
<dbReference type="CDD" id="cd12912">
    <property type="entry name" value="PDC2_MCP_like"/>
    <property type="match status" value="1"/>
</dbReference>
<evidence type="ECO:0000256" key="12">
    <source>
        <dbReference type="SAM" id="SignalP"/>
    </source>
</evidence>
<dbReference type="PROSITE" id="PS50111">
    <property type="entry name" value="CHEMOTAXIS_TRANSDUC_2"/>
    <property type="match status" value="1"/>
</dbReference>
<comment type="similarity">
    <text evidence="9">Belongs to the methyl-accepting chemotaxis (MCP) protein family.</text>
</comment>
<feature type="chain" id="PRO_5045729670" evidence="12">
    <location>
        <begin position="22"/>
        <end position="627"/>
    </location>
</feature>
<evidence type="ECO:0000313" key="15">
    <source>
        <dbReference type="EMBL" id="MFB9134321.1"/>
    </source>
</evidence>
<evidence type="ECO:0000256" key="6">
    <source>
        <dbReference type="ARBA" id="ARBA00022989"/>
    </source>
</evidence>
<keyword evidence="12" id="KW-0732">Signal</keyword>
<evidence type="ECO:0000256" key="7">
    <source>
        <dbReference type="ARBA" id="ARBA00023136"/>
    </source>
</evidence>
<evidence type="ECO:0000256" key="2">
    <source>
        <dbReference type="ARBA" id="ARBA00004651"/>
    </source>
</evidence>
<protein>
    <submittedName>
        <fullName evidence="15">Methyl-accepting chemotaxis protein</fullName>
    </submittedName>
</protein>
<dbReference type="RefSeq" id="WP_390190167.1">
    <property type="nucleotide sequence ID" value="NZ_JBHMEP010000001.1"/>
</dbReference>
<evidence type="ECO:0000256" key="9">
    <source>
        <dbReference type="ARBA" id="ARBA00029447"/>
    </source>
</evidence>
<dbReference type="PANTHER" id="PTHR32089">
    <property type="entry name" value="METHYL-ACCEPTING CHEMOTAXIS PROTEIN MCPB"/>
    <property type="match status" value="1"/>
</dbReference>
<dbReference type="SUPFAM" id="SSF103190">
    <property type="entry name" value="Sensory domain-like"/>
    <property type="match status" value="1"/>
</dbReference>
<organism evidence="15 16">
    <name type="scientific">Vibrio olivae</name>
    <dbReference type="NCBI Taxonomy" id="1243002"/>
    <lineage>
        <taxon>Bacteria</taxon>
        <taxon>Pseudomonadati</taxon>
        <taxon>Pseudomonadota</taxon>
        <taxon>Gammaproteobacteria</taxon>
        <taxon>Vibrionales</taxon>
        <taxon>Vibrionaceae</taxon>
        <taxon>Vibrio</taxon>
    </lineage>
</organism>
<dbReference type="Pfam" id="PF00015">
    <property type="entry name" value="MCPsignal"/>
    <property type="match status" value="1"/>
</dbReference>
<dbReference type="Gene3D" id="1.10.287.950">
    <property type="entry name" value="Methyl-accepting chemotaxis protein"/>
    <property type="match status" value="1"/>
</dbReference>
<evidence type="ECO:0000256" key="3">
    <source>
        <dbReference type="ARBA" id="ARBA00022475"/>
    </source>
</evidence>
<evidence type="ECO:0000259" key="14">
    <source>
        <dbReference type="PROSITE" id="PS50885"/>
    </source>
</evidence>
<feature type="domain" description="HAMP" evidence="14">
    <location>
        <begin position="296"/>
        <end position="350"/>
    </location>
</feature>
<evidence type="ECO:0000313" key="16">
    <source>
        <dbReference type="Proteomes" id="UP001589645"/>
    </source>
</evidence>
<accession>A0ABV5HJB1</accession>
<keyword evidence="3" id="KW-1003">Cell membrane</keyword>
<name>A0ABV5HJB1_9VIBR</name>
<dbReference type="PROSITE" id="PS50885">
    <property type="entry name" value="HAMP"/>
    <property type="match status" value="1"/>
</dbReference>
<evidence type="ECO:0000256" key="1">
    <source>
        <dbReference type="ARBA" id="ARBA00004533"/>
    </source>
</evidence>
<dbReference type="InterPro" id="IPR004089">
    <property type="entry name" value="MCPsignal_dom"/>
</dbReference>
<keyword evidence="6 11" id="KW-1133">Transmembrane helix</keyword>
<dbReference type="InterPro" id="IPR003660">
    <property type="entry name" value="HAMP_dom"/>
</dbReference>
<keyword evidence="7 11" id="KW-0472">Membrane</keyword>
<evidence type="ECO:0000256" key="5">
    <source>
        <dbReference type="ARBA" id="ARBA00022692"/>
    </source>
</evidence>
<dbReference type="Proteomes" id="UP001589645">
    <property type="component" value="Unassembled WGS sequence"/>
</dbReference>
<gene>
    <name evidence="15" type="ORF">ACFFUV_04965</name>
</gene>
<evidence type="ECO:0000256" key="8">
    <source>
        <dbReference type="ARBA" id="ARBA00023224"/>
    </source>
</evidence>
<dbReference type="SMART" id="SM00304">
    <property type="entry name" value="HAMP"/>
    <property type="match status" value="2"/>
</dbReference>
<evidence type="ECO:0000259" key="13">
    <source>
        <dbReference type="PROSITE" id="PS50111"/>
    </source>
</evidence>
<dbReference type="PANTHER" id="PTHR32089:SF117">
    <property type="entry name" value="METHYL ACCEPTING SENSORY TRANSDUCER WITH CACHE_1 SMALL MOLECULE BINDING DOMAIN"/>
    <property type="match status" value="1"/>
</dbReference>
<feature type="signal peptide" evidence="12">
    <location>
        <begin position="1"/>
        <end position="21"/>
    </location>
</feature>
<sequence length="627" mass="67782">MKITLKSKLIGSSLLAVVAMASALTWLASHRLYEQTQAAIYNRTTSLAKATASSISDWVAIRESIAQSFNDHTQEADVIPFLQQSRNAGGFDDIFFGTTQGEMLRSHPERNRAGYDPRQRPWYQDAKSAGKQIITTAYQDAITNALLITIAEPINKQGQFIGVVGADVLIDQLVEDVIALDAGVNANTMLIDAQNGTFLAHQNSELILKPVSELSSNLSMPNIKQAATDSVLESVDVAGVEKLMLFKKVPNTDWYFAIELDKSTELQSFYQLLKGLIFTASIIALAVFGLVSWLVNFLFRDLGRVSKALEEIASGDGDLTQTITPRFDDEVGQLARNFNVFVENMRTLVIQLHSVAGELSEQSRATANQAKERSERIGLQQDEINMVATAINEMSAATHEIANNADNAAHSATQAVSTSVNGSAQVGQTQASIQNLAKEVQIATDVIQELNGHSQSISTILGTITDIAEQTNLLALNAAIEAARAGEQGRGFAVVADEVRVLSQRTHASTKEIQTMIETLQSTTGKAVTIMDDSRNLANTSVADAEQAAHNLEQIKSAIELISDMATQIATAAEEQASVTSEVTRNTQGIRDVSNDLSDEAVQAAEQAGKLSALSDQLHGHIQRFKL</sequence>
<evidence type="ECO:0000256" key="4">
    <source>
        <dbReference type="ARBA" id="ARBA00022500"/>
    </source>
</evidence>
<dbReference type="CDD" id="cd12913">
    <property type="entry name" value="PDC1_MCP_like"/>
    <property type="match status" value="1"/>
</dbReference>
<dbReference type="InterPro" id="IPR029151">
    <property type="entry name" value="Sensor-like_sf"/>
</dbReference>
<proteinExistence type="inferred from homology"/>
<comment type="caution">
    <text evidence="15">The sequence shown here is derived from an EMBL/GenBank/DDBJ whole genome shotgun (WGS) entry which is preliminary data.</text>
</comment>
<feature type="transmembrane region" description="Helical" evidence="11">
    <location>
        <begin position="276"/>
        <end position="299"/>
    </location>
</feature>
<dbReference type="EMBL" id="JBHMEP010000001">
    <property type="protein sequence ID" value="MFB9134321.1"/>
    <property type="molecule type" value="Genomic_DNA"/>
</dbReference>
<dbReference type="Pfam" id="PF02743">
    <property type="entry name" value="dCache_1"/>
    <property type="match status" value="1"/>
</dbReference>
<dbReference type="InterPro" id="IPR033479">
    <property type="entry name" value="dCache_1"/>
</dbReference>
<keyword evidence="8 10" id="KW-0807">Transducer</keyword>
<evidence type="ECO:0000256" key="11">
    <source>
        <dbReference type="SAM" id="Phobius"/>
    </source>
</evidence>
<dbReference type="CDD" id="cd06225">
    <property type="entry name" value="HAMP"/>
    <property type="match status" value="1"/>
</dbReference>
<reference evidence="15 16" key="1">
    <citation type="submission" date="2024-09" db="EMBL/GenBank/DDBJ databases">
        <authorList>
            <person name="Sun Q."/>
            <person name="Mori K."/>
        </authorList>
    </citation>
    <scope>NUCLEOTIDE SEQUENCE [LARGE SCALE GENOMIC DNA]</scope>
    <source>
        <strain evidence="15 16">CECT 8064</strain>
    </source>
</reference>
<dbReference type="SMART" id="SM00283">
    <property type="entry name" value="MA"/>
    <property type="match status" value="1"/>
</dbReference>
<evidence type="ECO:0000256" key="10">
    <source>
        <dbReference type="PROSITE-ProRule" id="PRU00284"/>
    </source>
</evidence>
<comment type="subcellular location">
    <subcellularLocation>
        <location evidence="1">Cell inner membrane</location>
    </subcellularLocation>
    <subcellularLocation>
        <location evidence="2">Cell membrane</location>
        <topology evidence="2">Multi-pass membrane protein</topology>
    </subcellularLocation>
</comment>
<keyword evidence="5 11" id="KW-0812">Transmembrane</keyword>
<keyword evidence="4" id="KW-0145">Chemotaxis</keyword>
<dbReference type="SUPFAM" id="SSF58104">
    <property type="entry name" value="Methyl-accepting chemotaxis protein (MCP) signaling domain"/>
    <property type="match status" value="1"/>
</dbReference>
<dbReference type="Pfam" id="PF00672">
    <property type="entry name" value="HAMP"/>
    <property type="match status" value="1"/>
</dbReference>
<feature type="domain" description="Methyl-accepting transducer" evidence="13">
    <location>
        <begin position="355"/>
        <end position="591"/>
    </location>
</feature>
<keyword evidence="16" id="KW-1185">Reference proteome</keyword>